<feature type="compositionally biased region" description="Low complexity" evidence="1">
    <location>
        <begin position="343"/>
        <end position="361"/>
    </location>
</feature>
<evidence type="ECO:0000259" key="3">
    <source>
        <dbReference type="Pfam" id="PF07885"/>
    </source>
</evidence>
<name>A0A4R5QLW6_9PROT</name>
<keyword evidence="2" id="KW-0812">Transmembrane</keyword>
<dbReference type="SUPFAM" id="SSF81324">
    <property type="entry name" value="Voltage-gated potassium channels"/>
    <property type="match status" value="1"/>
</dbReference>
<evidence type="ECO:0000256" key="1">
    <source>
        <dbReference type="SAM" id="MobiDB-lite"/>
    </source>
</evidence>
<comment type="caution">
    <text evidence="4">The sequence shown here is derived from an EMBL/GenBank/DDBJ whole genome shotgun (WGS) entry which is preliminary data.</text>
</comment>
<proteinExistence type="predicted"/>
<dbReference type="Pfam" id="PF07885">
    <property type="entry name" value="Ion_trans_2"/>
    <property type="match status" value="1"/>
</dbReference>
<reference evidence="4 5" key="1">
    <citation type="journal article" date="2016" name="J. Microbiol.">
        <title>Dankookia rubra gen. nov., sp. nov., an alphaproteobacterium isolated from sediment of a shallow stream.</title>
        <authorList>
            <person name="Kim W.H."/>
            <person name="Kim D.H."/>
            <person name="Kang K."/>
            <person name="Ahn T.Y."/>
        </authorList>
    </citation>
    <scope>NUCLEOTIDE SEQUENCE [LARGE SCALE GENOMIC DNA]</scope>
    <source>
        <strain evidence="4 5">JCM30602</strain>
    </source>
</reference>
<keyword evidence="4" id="KW-0813">Transport</keyword>
<feature type="transmembrane region" description="Helical" evidence="2">
    <location>
        <begin position="137"/>
        <end position="154"/>
    </location>
</feature>
<dbReference type="AlphaFoldDB" id="A0A4R5QLW6"/>
<dbReference type="GO" id="GO:0034220">
    <property type="term" value="P:monoatomic ion transmembrane transport"/>
    <property type="evidence" value="ECO:0007669"/>
    <property type="project" value="UniProtKB-KW"/>
</dbReference>
<dbReference type="OrthoDB" id="2974133at2"/>
<feature type="transmembrane region" description="Helical" evidence="2">
    <location>
        <begin position="207"/>
        <end position="232"/>
    </location>
</feature>
<dbReference type="InterPro" id="IPR013099">
    <property type="entry name" value="K_chnl_dom"/>
</dbReference>
<feature type="transmembrane region" description="Helical" evidence="2">
    <location>
        <begin position="67"/>
        <end position="89"/>
    </location>
</feature>
<feature type="transmembrane region" description="Helical" evidence="2">
    <location>
        <begin position="40"/>
        <end position="60"/>
    </location>
</feature>
<feature type="transmembrane region" description="Helical" evidence="2">
    <location>
        <begin position="95"/>
        <end position="113"/>
    </location>
</feature>
<evidence type="ECO:0000313" key="5">
    <source>
        <dbReference type="Proteomes" id="UP000295096"/>
    </source>
</evidence>
<keyword evidence="5" id="KW-1185">Reference proteome</keyword>
<keyword evidence="4" id="KW-0406">Ion transport</keyword>
<feature type="domain" description="Potassium channel" evidence="3">
    <location>
        <begin position="247"/>
        <end position="295"/>
    </location>
</feature>
<keyword evidence="2" id="KW-1133">Transmembrane helix</keyword>
<dbReference type="EMBL" id="SMSJ01000002">
    <property type="protein sequence ID" value="TDH64266.1"/>
    <property type="molecule type" value="Genomic_DNA"/>
</dbReference>
<feature type="transmembrane region" description="Helical" evidence="2">
    <location>
        <begin position="166"/>
        <end position="187"/>
    </location>
</feature>
<dbReference type="Gene3D" id="1.10.287.70">
    <property type="match status" value="1"/>
</dbReference>
<protein>
    <submittedName>
        <fullName evidence="4">Potassium channel protein</fullName>
    </submittedName>
</protein>
<feature type="region of interest" description="Disordered" evidence="1">
    <location>
        <begin position="308"/>
        <end position="361"/>
    </location>
</feature>
<evidence type="ECO:0000256" key="2">
    <source>
        <dbReference type="SAM" id="Phobius"/>
    </source>
</evidence>
<keyword evidence="2" id="KW-0472">Membrane</keyword>
<accession>A0A4R5QLW6</accession>
<organism evidence="4 5">
    <name type="scientific">Dankookia rubra</name>
    <dbReference type="NCBI Taxonomy" id="1442381"/>
    <lineage>
        <taxon>Bacteria</taxon>
        <taxon>Pseudomonadati</taxon>
        <taxon>Pseudomonadota</taxon>
        <taxon>Alphaproteobacteria</taxon>
        <taxon>Acetobacterales</taxon>
        <taxon>Roseomonadaceae</taxon>
        <taxon>Dankookia</taxon>
    </lineage>
</organism>
<dbReference type="Proteomes" id="UP000295096">
    <property type="component" value="Unassembled WGS sequence"/>
</dbReference>
<keyword evidence="4" id="KW-0407">Ion channel</keyword>
<evidence type="ECO:0000313" key="4">
    <source>
        <dbReference type="EMBL" id="TDH64266.1"/>
    </source>
</evidence>
<feature type="compositionally biased region" description="Basic and acidic residues" evidence="1">
    <location>
        <begin position="311"/>
        <end position="323"/>
    </location>
</feature>
<feature type="transmembrane region" description="Helical" evidence="2">
    <location>
        <begin position="278"/>
        <end position="298"/>
    </location>
</feature>
<sequence length="361" mass="38111">MTMPRQARRKHPPKGFATALGMSFALMLLVAGGIADRGGAFPVVVLGGAAAAMGLLYLVFPHGPQFALGAANGLAMYACLYAVLGRAGFPAAPGWARGLGFVLPVLAFVIACWHQRLLLRAWAQGEEPADIAHLPRFARWLVATGAVGMVSLSVPINRLEPTGQGLALLMAMAVIATISVIAVADVVRLLVDMAVIFRAVTLRLSRLAVPIAAFSSIWALLVVTFGCLYRIADGLSTHALFHGPGGPIRIDFSDALHFSVVTLSSVGYGDIQPVDDGIRVLASIQMLFAQLLLLFGFYEIMRGSRAGVPDVSREAPPPERHQAQNDAQVEGPSASRTHHYTDAPHPAHAAPQGQRPGAAGD</sequence>
<feature type="transmembrane region" description="Helical" evidence="2">
    <location>
        <begin position="15"/>
        <end position="34"/>
    </location>
</feature>
<gene>
    <name evidence="4" type="ORF">E2C06_02705</name>
</gene>